<dbReference type="Proteomes" id="UP000290932">
    <property type="component" value="Unassembled WGS sequence"/>
</dbReference>
<protein>
    <recommendedName>
        <fullName evidence="14">UvrABC system protein A</fullName>
        <shortName evidence="14">UvrA protein</shortName>
    </recommendedName>
    <alternativeName>
        <fullName evidence="14">Excinuclease ABC subunit A</fullName>
    </alternativeName>
</protein>
<dbReference type="Gene3D" id="1.10.8.280">
    <property type="entry name" value="ABC transporter ATPase domain-like"/>
    <property type="match status" value="1"/>
</dbReference>
<dbReference type="Pfam" id="PF17760">
    <property type="entry name" value="UvrA_inter"/>
    <property type="match status" value="1"/>
</dbReference>
<keyword evidence="4 14" id="KW-0677">Repeat</keyword>
<feature type="domain" description="ABC transporter" evidence="15">
    <location>
        <begin position="252"/>
        <end position="588"/>
    </location>
</feature>
<dbReference type="Pfam" id="PF17755">
    <property type="entry name" value="UvrA_DNA-bind"/>
    <property type="match status" value="1"/>
</dbReference>
<dbReference type="GO" id="GO:0006289">
    <property type="term" value="P:nucleotide-excision repair"/>
    <property type="evidence" value="ECO:0007669"/>
    <property type="project" value="UniProtKB-UniRule"/>
</dbReference>
<dbReference type="GO" id="GO:0009381">
    <property type="term" value="F:excinuclease ABC activity"/>
    <property type="evidence" value="ECO:0007669"/>
    <property type="project" value="UniProtKB-UniRule"/>
</dbReference>
<keyword evidence="11 14" id="KW-0267">Excision nuclease</keyword>
<sequence>MKNIVIKGAREHNLRNITVELPRDNLIVVTGVSGSGKSTLAFDTIYAEGQRRYVESLSSYARQFLGLMSKPDVDSIDGLSPAISIEQKTTSKNPRSTVGTVTEIYDYLRLLFARIGTPFCPTHGIPIEAQSPERIADRIAFGMNGTITILAPVVRQKKGTYQQLFKDLNKEGYTRVRVNGEFYRTDDEITLDRYRKHDIEIVIDRLDPADRSRLVEACENALAKSEGLIIAVDEDGREEVYSSLMACPLCGIAFEELQPRMFSFNSPFGACEECNGLGIKMEFDPVLIIPDKTKSIADGAVALYRNFLDGYRSQYLGGVAKHFGFDVFTPIQDLTERQYNALMFGSPERIRFSMEMKNGDAHWSHAGTWEGLAPQAERLYHQTQSEYRRRDLERFMRISPCPRCGGKRLKEKVLAVKIDGMSIVDVTALSITRAGEFFRTLNLTESQREIARQVLKEIVDRLAFLETVGVGYLTLSRSAGTLSGGEAQRIRLATQIGSNLTGVLYVLDEPSIGLHQRDNHKLLDTLRRLRDLGNTLIVVEHDEDTIRSADYVVDMGPGAGLHGGEIVAAGTPEEIAADPESLTGRYLAGELAIEVPEERRESDRFIRLRGCRENNLKDIDVAIPIGALTAVTGVSGSGKSTLVYETLYRALMQRLHASRESPGAFDDLAFDDEIDKVIVIDQSPIGRTPRSNPATYTKVFDEIRKVFAETTEAKVRGYKPGRFSFNVKGGRCEACQGEGLIKIEMNFLPDVYIDCEECKGARYNRETLEVRYRGKSIADVLAMSVEEAMALFENIPSIRNKLETLSRVGLGYIKLGQSSTTLSGGEAQRIKLTRELAKRATGKTIYLLDEPTTGLHFHDVKNLIAVLDDLVARGNTMVVIEHNLDVIKSADYIIDLGPEGGESGGEIVATGTPEAVAAVDESYTGEYLRKVLAGQ</sequence>
<dbReference type="CDD" id="cd03271">
    <property type="entry name" value="ABC_UvrA_II"/>
    <property type="match status" value="1"/>
</dbReference>
<dbReference type="HAMAP" id="MF_00205">
    <property type="entry name" value="UvrA"/>
    <property type="match status" value="1"/>
</dbReference>
<dbReference type="FunFam" id="1.20.1580.10:FF:000002">
    <property type="entry name" value="UvrABC system protein A"/>
    <property type="match status" value="1"/>
</dbReference>
<keyword evidence="17" id="KW-1185">Reference proteome</keyword>
<dbReference type="PROSITE" id="PS50893">
    <property type="entry name" value="ABC_TRANSPORTER_2"/>
    <property type="match status" value="2"/>
</dbReference>
<keyword evidence="9 14" id="KW-0862">Zinc</keyword>
<dbReference type="InterPro" id="IPR041552">
    <property type="entry name" value="UvrA_DNA-bd"/>
</dbReference>
<evidence type="ECO:0000313" key="16">
    <source>
        <dbReference type="EMBL" id="RXE55266.1"/>
    </source>
</evidence>
<keyword evidence="12 14" id="KW-0238">DNA-binding</keyword>
<proteinExistence type="inferred from homology"/>
<evidence type="ECO:0000256" key="8">
    <source>
        <dbReference type="ARBA" id="ARBA00022771"/>
    </source>
</evidence>
<evidence type="ECO:0000256" key="5">
    <source>
        <dbReference type="ARBA" id="ARBA00022741"/>
    </source>
</evidence>
<evidence type="ECO:0000256" key="3">
    <source>
        <dbReference type="ARBA" id="ARBA00022723"/>
    </source>
</evidence>
<feature type="domain" description="ABC transporter" evidence="15">
    <location>
        <begin position="599"/>
        <end position="923"/>
    </location>
</feature>
<dbReference type="GO" id="GO:0009380">
    <property type="term" value="C:excinuclease repair complex"/>
    <property type="evidence" value="ECO:0007669"/>
    <property type="project" value="InterPro"/>
</dbReference>
<evidence type="ECO:0000256" key="12">
    <source>
        <dbReference type="ARBA" id="ARBA00023125"/>
    </source>
</evidence>
<keyword evidence="10 14" id="KW-0067">ATP-binding</keyword>
<comment type="subunit">
    <text evidence="14">Forms a heterotetramer with UvrB during the search for lesions.</text>
</comment>
<dbReference type="PANTHER" id="PTHR43152">
    <property type="entry name" value="UVRABC SYSTEM PROTEIN A"/>
    <property type="match status" value="1"/>
</dbReference>
<keyword evidence="6 14" id="KW-0227">DNA damage</keyword>
<dbReference type="EMBL" id="LHQS01000003">
    <property type="protein sequence ID" value="RXE55266.1"/>
    <property type="molecule type" value="Genomic_DNA"/>
</dbReference>
<dbReference type="GO" id="GO:0009432">
    <property type="term" value="P:SOS response"/>
    <property type="evidence" value="ECO:0007669"/>
    <property type="project" value="UniProtKB-UniRule"/>
</dbReference>
<evidence type="ECO:0000256" key="2">
    <source>
        <dbReference type="ARBA" id="ARBA00022490"/>
    </source>
</evidence>
<evidence type="ECO:0000313" key="17">
    <source>
        <dbReference type="Proteomes" id="UP000290932"/>
    </source>
</evidence>
<evidence type="ECO:0000256" key="11">
    <source>
        <dbReference type="ARBA" id="ARBA00022881"/>
    </source>
</evidence>
<dbReference type="Gene3D" id="3.40.50.300">
    <property type="entry name" value="P-loop containing nucleotide triphosphate hydrolases"/>
    <property type="match status" value="2"/>
</dbReference>
<dbReference type="InterPro" id="IPR013815">
    <property type="entry name" value="ATP_grasp_subdomain_1"/>
</dbReference>
<dbReference type="GO" id="GO:0016887">
    <property type="term" value="F:ATP hydrolysis activity"/>
    <property type="evidence" value="ECO:0007669"/>
    <property type="project" value="InterPro"/>
</dbReference>
<dbReference type="PANTHER" id="PTHR43152:SF3">
    <property type="entry name" value="UVRABC SYSTEM PROTEIN A"/>
    <property type="match status" value="1"/>
</dbReference>
<accession>A0A498H081</accession>
<dbReference type="AlphaFoldDB" id="A0A498H081"/>
<comment type="function">
    <text evidence="14">The UvrABC repair system catalyzes the recognition and processing of DNA lesions. UvrA is an ATPase and a DNA-binding protein. A damage recognition complex composed of 2 UvrA and 2 UvrB subunits scans DNA for abnormalities. When the presence of a lesion has been verified by UvrB, the UvrA molecules dissociate.</text>
</comment>
<dbReference type="GO" id="GO:0003677">
    <property type="term" value="F:DNA binding"/>
    <property type="evidence" value="ECO:0007669"/>
    <property type="project" value="UniProtKB-UniRule"/>
</dbReference>
<comment type="similarity">
    <text evidence="14">Belongs to the ABC transporter superfamily. UvrA family.</text>
</comment>
<dbReference type="GO" id="GO:0005737">
    <property type="term" value="C:cytoplasm"/>
    <property type="evidence" value="ECO:0007669"/>
    <property type="project" value="UniProtKB-SubCell"/>
</dbReference>
<feature type="binding site" evidence="14">
    <location>
        <begin position="633"/>
        <end position="640"/>
    </location>
    <ligand>
        <name>ATP</name>
        <dbReference type="ChEBI" id="CHEBI:30616"/>
    </ligand>
</feature>
<keyword evidence="14" id="KW-0742">SOS response</keyword>
<dbReference type="GO" id="GO:0008270">
    <property type="term" value="F:zinc ion binding"/>
    <property type="evidence" value="ECO:0007669"/>
    <property type="project" value="UniProtKB-UniRule"/>
</dbReference>
<evidence type="ECO:0000259" key="15">
    <source>
        <dbReference type="PROSITE" id="PS50893"/>
    </source>
</evidence>
<feature type="zinc finger region" description="C4-type" evidence="14">
    <location>
        <begin position="247"/>
        <end position="274"/>
    </location>
</feature>
<feature type="binding site" evidence="14">
    <location>
        <begin position="31"/>
        <end position="38"/>
    </location>
    <ligand>
        <name>ATP</name>
        <dbReference type="ChEBI" id="CHEBI:30616"/>
    </ligand>
</feature>
<name>A0A498H081_9EURY</name>
<dbReference type="GO" id="GO:0005524">
    <property type="term" value="F:ATP binding"/>
    <property type="evidence" value="ECO:0007669"/>
    <property type="project" value="UniProtKB-UniRule"/>
</dbReference>
<evidence type="ECO:0000256" key="6">
    <source>
        <dbReference type="ARBA" id="ARBA00022763"/>
    </source>
</evidence>
<dbReference type="PROSITE" id="PS00211">
    <property type="entry name" value="ABC_TRANSPORTER_1"/>
    <property type="match status" value="1"/>
</dbReference>
<evidence type="ECO:0000256" key="1">
    <source>
        <dbReference type="ARBA" id="ARBA00004496"/>
    </source>
</evidence>
<dbReference type="InterPro" id="IPR003439">
    <property type="entry name" value="ABC_transporter-like_ATP-bd"/>
</dbReference>
<dbReference type="Gene3D" id="3.30.1490.20">
    <property type="entry name" value="ATP-grasp fold, A domain"/>
    <property type="match status" value="1"/>
</dbReference>
<evidence type="ECO:0000256" key="7">
    <source>
        <dbReference type="ARBA" id="ARBA00022769"/>
    </source>
</evidence>
<evidence type="ECO:0000256" key="14">
    <source>
        <dbReference type="HAMAP-Rule" id="MF_00205"/>
    </source>
</evidence>
<keyword evidence="7 14" id="KW-0228">DNA excision</keyword>
<dbReference type="RefSeq" id="WP_128694420.1">
    <property type="nucleotide sequence ID" value="NZ_LHQS01000003.1"/>
</dbReference>
<dbReference type="InterPro" id="IPR017871">
    <property type="entry name" value="ABC_transporter-like_CS"/>
</dbReference>
<keyword evidence="5 14" id="KW-0547">Nucleotide-binding</keyword>
<dbReference type="InterPro" id="IPR027417">
    <property type="entry name" value="P-loop_NTPase"/>
</dbReference>
<dbReference type="InterPro" id="IPR004602">
    <property type="entry name" value="UvrA"/>
</dbReference>
<dbReference type="CDD" id="cd03270">
    <property type="entry name" value="ABC_UvrA_I"/>
    <property type="match status" value="1"/>
</dbReference>
<dbReference type="OrthoDB" id="7896at2157"/>
<dbReference type="Gene3D" id="1.20.1580.10">
    <property type="entry name" value="ABC transporter ATPase like domain"/>
    <property type="match status" value="2"/>
</dbReference>
<keyword evidence="13 14" id="KW-0234">DNA repair</keyword>
<organism evidence="16 17">
    <name type="scientific">Methanoculleus taiwanensis</name>
    <dbReference type="NCBI Taxonomy" id="1550565"/>
    <lineage>
        <taxon>Archaea</taxon>
        <taxon>Methanobacteriati</taxon>
        <taxon>Methanobacteriota</taxon>
        <taxon>Stenosarchaea group</taxon>
        <taxon>Methanomicrobia</taxon>
        <taxon>Methanomicrobiales</taxon>
        <taxon>Methanomicrobiaceae</taxon>
        <taxon>Methanoculleus</taxon>
    </lineage>
</organism>
<evidence type="ECO:0000256" key="4">
    <source>
        <dbReference type="ARBA" id="ARBA00022737"/>
    </source>
</evidence>
<comment type="caution">
    <text evidence="16">The sequence shown here is derived from an EMBL/GenBank/DDBJ whole genome shotgun (WGS) entry which is preliminary data.</text>
</comment>
<keyword evidence="8 14" id="KW-0863">Zinc-finger</keyword>
<reference evidence="16 17" key="1">
    <citation type="journal article" date="2015" name="Int. J. Syst. Evol. Microbiol.">
        <title>Methanoculleus taiwanensis sp. nov., a methanogen isolated from deep marine sediment at the deformation front area near Taiwan.</title>
        <authorList>
            <person name="Weng C.Y."/>
            <person name="Chen S.C."/>
            <person name="Lai M.C."/>
            <person name="Wu S.Y."/>
            <person name="Lin S."/>
            <person name="Yang T.F."/>
            <person name="Chen P.C."/>
        </authorList>
    </citation>
    <scope>NUCLEOTIDE SEQUENCE [LARGE SCALE GENOMIC DNA]</scope>
    <source>
        <strain evidence="16 17">CYW4</strain>
    </source>
</reference>
<evidence type="ECO:0000256" key="9">
    <source>
        <dbReference type="ARBA" id="ARBA00022833"/>
    </source>
</evidence>
<dbReference type="NCBIfam" id="NF001503">
    <property type="entry name" value="PRK00349.1"/>
    <property type="match status" value="1"/>
</dbReference>
<evidence type="ECO:0000256" key="10">
    <source>
        <dbReference type="ARBA" id="ARBA00022840"/>
    </source>
</evidence>
<dbReference type="NCBIfam" id="TIGR00630">
    <property type="entry name" value="uvra"/>
    <property type="match status" value="1"/>
</dbReference>
<gene>
    <name evidence="14" type="primary">uvrA</name>
    <name evidence="16" type="ORF">ABH15_10810</name>
</gene>
<keyword evidence="3 14" id="KW-0479">Metal-binding</keyword>
<feature type="zinc finger region" description="C4-type" evidence="14">
    <location>
        <begin position="732"/>
        <end position="758"/>
    </location>
</feature>
<evidence type="ECO:0000256" key="13">
    <source>
        <dbReference type="ARBA" id="ARBA00023204"/>
    </source>
</evidence>
<dbReference type="InterPro" id="IPR041102">
    <property type="entry name" value="UvrA_inter"/>
</dbReference>
<comment type="subcellular location">
    <subcellularLocation>
        <location evidence="1 14">Cytoplasm</location>
    </subcellularLocation>
</comment>
<dbReference type="SUPFAM" id="SSF52540">
    <property type="entry name" value="P-loop containing nucleoside triphosphate hydrolases"/>
    <property type="match status" value="2"/>
</dbReference>
<keyword evidence="2 14" id="KW-0963">Cytoplasm</keyword>